<evidence type="ECO:0000256" key="1">
    <source>
        <dbReference type="SAM" id="MobiDB-lite"/>
    </source>
</evidence>
<keyword evidence="4" id="KW-1185">Reference proteome</keyword>
<feature type="region of interest" description="Disordered" evidence="1">
    <location>
        <begin position="184"/>
        <end position="211"/>
    </location>
</feature>
<name>A0A7G5XDH9_9BACT</name>
<dbReference type="RefSeq" id="WP_182801796.1">
    <property type="nucleotide sequence ID" value="NZ_CP060007.1"/>
</dbReference>
<gene>
    <name evidence="3" type="ORF">H4075_15800</name>
</gene>
<feature type="transmembrane region" description="Helical" evidence="2">
    <location>
        <begin position="159"/>
        <end position="179"/>
    </location>
</feature>
<keyword evidence="2" id="KW-0472">Membrane</keyword>
<proteinExistence type="predicted"/>
<protein>
    <recommendedName>
        <fullName evidence="5">CCDC81-like prokaryotic HU domain-containing protein</fullName>
    </recommendedName>
</protein>
<feature type="compositionally biased region" description="Low complexity" evidence="1">
    <location>
        <begin position="197"/>
        <end position="210"/>
    </location>
</feature>
<evidence type="ECO:0000313" key="3">
    <source>
        <dbReference type="EMBL" id="QNA43532.1"/>
    </source>
</evidence>
<dbReference type="Proteomes" id="UP000515344">
    <property type="component" value="Chromosome"/>
</dbReference>
<dbReference type="EMBL" id="CP060007">
    <property type="protein sequence ID" value="QNA43532.1"/>
    <property type="molecule type" value="Genomic_DNA"/>
</dbReference>
<dbReference type="AlphaFoldDB" id="A0A7G5XDH9"/>
<evidence type="ECO:0000313" key="4">
    <source>
        <dbReference type="Proteomes" id="UP000515344"/>
    </source>
</evidence>
<evidence type="ECO:0008006" key="5">
    <source>
        <dbReference type="Google" id="ProtNLM"/>
    </source>
</evidence>
<keyword evidence="2" id="KW-0812">Transmembrane</keyword>
<organism evidence="3 4">
    <name type="scientific">Lacibacter sediminis</name>
    <dbReference type="NCBI Taxonomy" id="2760713"/>
    <lineage>
        <taxon>Bacteria</taxon>
        <taxon>Pseudomonadati</taxon>
        <taxon>Bacteroidota</taxon>
        <taxon>Chitinophagia</taxon>
        <taxon>Chitinophagales</taxon>
        <taxon>Chitinophagaceae</taxon>
        <taxon>Lacibacter</taxon>
    </lineage>
</organism>
<keyword evidence="2" id="KW-1133">Transmembrane helix</keyword>
<evidence type="ECO:0000256" key="2">
    <source>
        <dbReference type="SAM" id="Phobius"/>
    </source>
</evidence>
<reference evidence="4" key="1">
    <citation type="submission" date="2020-08" db="EMBL/GenBank/DDBJ databases">
        <title>Lacibacter sp. S13-6-6 genome sequencing.</title>
        <authorList>
            <person name="Jin L."/>
        </authorList>
    </citation>
    <scope>NUCLEOTIDE SEQUENCE [LARGE SCALE GENOMIC DNA]</scope>
    <source>
        <strain evidence="4">S13-6-6</strain>
    </source>
</reference>
<dbReference type="KEGG" id="lacs:H4075_15800"/>
<accession>A0A7G5XDH9</accession>
<sequence>MKIQEILSQYLYKEKSLTLPGLGRFDLNPSVNIYDLKEEGWPADTISFTTNRNAVLDESLLQFLMQQTGKMKPLAMSDLESYISNGMQLINIGKPFPIKGIGSINKTKDNQFTFEQGSPALEKIDSINTDHVRDRTVLAEGEKEIDFSHEERKSSKKPIIILGTIVALVLVGWAVYLAIPKKDKPQEPETNLTEQITPADTTTQQPDTTASVVKDSVAPVVPAPLVDTSSLKLILETAATKSKADARIAFHKTRGRELSLLMKDSSTYQLILLVQKSLSDSTKVKDSLRNWYGIKAQVVKPGN</sequence>